<dbReference type="EMBL" id="CAJPDQ010000002">
    <property type="protein sequence ID" value="CAF9905570.1"/>
    <property type="molecule type" value="Genomic_DNA"/>
</dbReference>
<gene>
    <name evidence="2" type="ORF">GOMPHAMPRED_003265</name>
</gene>
<feature type="region of interest" description="Disordered" evidence="1">
    <location>
        <begin position="33"/>
        <end position="84"/>
    </location>
</feature>
<protein>
    <submittedName>
        <fullName evidence="2">Uncharacterized protein</fullName>
    </submittedName>
</protein>
<feature type="compositionally biased region" description="Basic residues" evidence="1">
    <location>
        <begin position="61"/>
        <end position="78"/>
    </location>
</feature>
<name>A0A8H3I6X1_9LECA</name>
<reference evidence="2" key="1">
    <citation type="submission" date="2021-03" db="EMBL/GenBank/DDBJ databases">
        <authorList>
            <person name="Tagirdzhanova G."/>
        </authorList>
    </citation>
    <scope>NUCLEOTIDE SEQUENCE</scope>
</reference>
<organism evidence="2 3">
    <name type="scientific">Gomphillus americanus</name>
    <dbReference type="NCBI Taxonomy" id="1940652"/>
    <lineage>
        <taxon>Eukaryota</taxon>
        <taxon>Fungi</taxon>
        <taxon>Dikarya</taxon>
        <taxon>Ascomycota</taxon>
        <taxon>Pezizomycotina</taxon>
        <taxon>Lecanoromycetes</taxon>
        <taxon>OSLEUM clade</taxon>
        <taxon>Ostropomycetidae</taxon>
        <taxon>Ostropales</taxon>
        <taxon>Graphidaceae</taxon>
        <taxon>Gomphilloideae</taxon>
        <taxon>Gomphillus</taxon>
    </lineage>
</organism>
<sequence length="226" mass="24387">MSPESWNSDASHDPREWILEDWATFQQVFHEVDDDDERMSLTIPRGQEQPFSRCKEPKLPRSLRKAKKAKRKDKKKGKETRQIEEDLEDQCAGAIEFWTWMLDGKGSGKESRGGKDYFMSGALGVRSVEDCDGATAGCPSRGEIGGGSSSIVCKDGFDGLDPGGGGVVEGGQNTAGSCPGDVGAGILKSGGLKKKSKGKARVRFDVEADDVGGCSGRGREPEYCFI</sequence>
<evidence type="ECO:0000313" key="2">
    <source>
        <dbReference type="EMBL" id="CAF9905570.1"/>
    </source>
</evidence>
<dbReference type="Proteomes" id="UP000664169">
    <property type="component" value="Unassembled WGS sequence"/>
</dbReference>
<evidence type="ECO:0000313" key="3">
    <source>
        <dbReference type="Proteomes" id="UP000664169"/>
    </source>
</evidence>
<proteinExistence type="predicted"/>
<keyword evidence="3" id="KW-1185">Reference proteome</keyword>
<evidence type="ECO:0000256" key="1">
    <source>
        <dbReference type="SAM" id="MobiDB-lite"/>
    </source>
</evidence>
<comment type="caution">
    <text evidence="2">The sequence shown here is derived from an EMBL/GenBank/DDBJ whole genome shotgun (WGS) entry which is preliminary data.</text>
</comment>
<accession>A0A8H3I6X1</accession>
<dbReference type="AlphaFoldDB" id="A0A8H3I6X1"/>